<dbReference type="PANTHER" id="PTHR10050">
    <property type="entry name" value="DOLICHYL-PHOSPHATE-MANNOSE--PROTEIN MANNOSYLTRANSFERASE"/>
    <property type="match status" value="1"/>
</dbReference>
<keyword evidence="3" id="KW-0328">Glycosyltransferase</keyword>
<protein>
    <submittedName>
        <fullName evidence="3">Protein O-mannosyltransferase 1</fullName>
    </submittedName>
</protein>
<sequence>MGMAEFVPLQPTKLSFFEKMWELQYKMFTTNSENVQDHMYSSDASEWPFLTRGIAYWVSPHSNAQIHLLGNVVTWYTATLGLMLYSCIFVFYLLRRRRCFYDVPEDVWKKFCTAGKVFVLGYLLHFMPYFFVDRTLFLHHYLPAYLFKLLLLATLIE</sequence>
<keyword evidence="1" id="KW-0472">Membrane</keyword>
<dbReference type="GO" id="GO:0004169">
    <property type="term" value="F:dolichyl-phosphate-mannose-protein mannosyltransferase activity"/>
    <property type="evidence" value="ECO:0007669"/>
    <property type="project" value="TreeGrafter"/>
</dbReference>
<gene>
    <name evidence="3" type="ORF">X975_13934</name>
</gene>
<organism evidence="3 4">
    <name type="scientific">Stegodyphus mimosarum</name>
    <name type="common">African social velvet spider</name>
    <dbReference type="NCBI Taxonomy" id="407821"/>
    <lineage>
        <taxon>Eukaryota</taxon>
        <taxon>Metazoa</taxon>
        <taxon>Ecdysozoa</taxon>
        <taxon>Arthropoda</taxon>
        <taxon>Chelicerata</taxon>
        <taxon>Arachnida</taxon>
        <taxon>Araneae</taxon>
        <taxon>Araneomorphae</taxon>
        <taxon>Entelegynae</taxon>
        <taxon>Eresoidea</taxon>
        <taxon>Eresidae</taxon>
        <taxon>Stegodyphus</taxon>
    </lineage>
</organism>
<dbReference type="EMBL" id="KK121532">
    <property type="protein sequence ID" value="KFM80664.1"/>
    <property type="molecule type" value="Genomic_DNA"/>
</dbReference>
<dbReference type="Pfam" id="PF16192">
    <property type="entry name" value="PMT_4TMC"/>
    <property type="match status" value="1"/>
</dbReference>
<evidence type="ECO:0000313" key="4">
    <source>
        <dbReference type="Proteomes" id="UP000054359"/>
    </source>
</evidence>
<keyword evidence="1" id="KW-1133">Transmembrane helix</keyword>
<accession>A0A087UTH5</accession>
<dbReference type="Proteomes" id="UP000054359">
    <property type="component" value="Unassembled WGS sequence"/>
</dbReference>
<dbReference type="PANTHER" id="PTHR10050:SF51">
    <property type="entry name" value="PROTEIN O-MANNOSYL-TRANSFERASE 1"/>
    <property type="match status" value="1"/>
</dbReference>
<proteinExistence type="predicted"/>
<feature type="domain" description="Protein O-mannosyl-transferase C-terminal four TM" evidence="2">
    <location>
        <begin position="16"/>
        <end position="157"/>
    </location>
</feature>
<name>A0A087UTH5_STEMI</name>
<keyword evidence="1" id="KW-0812">Transmembrane</keyword>
<evidence type="ECO:0000259" key="2">
    <source>
        <dbReference type="Pfam" id="PF16192"/>
    </source>
</evidence>
<dbReference type="InterPro" id="IPR032421">
    <property type="entry name" value="PMT_4TMC"/>
</dbReference>
<dbReference type="OrthoDB" id="292747at2759"/>
<feature type="transmembrane region" description="Helical" evidence="1">
    <location>
        <begin position="73"/>
        <end position="94"/>
    </location>
</feature>
<dbReference type="GO" id="GO:0005783">
    <property type="term" value="C:endoplasmic reticulum"/>
    <property type="evidence" value="ECO:0007669"/>
    <property type="project" value="TreeGrafter"/>
</dbReference>
<keyword evidence="3" id="KW-0808">Transferase</keyword>
<feature type="transmembrane region" description="Helical" evidence="1">
    <location>
        <begin position="114"/>
        <end position="132"/>
    </location>
</feature>
<dbReference type="OMA" id="ATTHQFS"/>
<dbReference type="STRING" id="407821.A0A087UTH5"/>
<dbReference type="InterPro" id="IPR027005">
    <property type="entry name" value="PMT-like"/>
</dbReference>
<evidence type="ECO:0000256" key="1">
    <source>
        <dbReference type="SAM" id="Phobius"/>
    </source>
</evidence>
<keyword evidence="4" id="KW-1185">Reference proteome</keyword>
<dbReference type="UniPathway" id="UPA00378"/>
<evidence type="ECO:0000313" key="3">
    <source>
        <dbReference type="EMBL" id="KFM80664.1"/>
    </source>
</evidence>
<dbReference type="AlphaFoldDB" id="A0A087UTH5"/>
<reference evidence="3 4" key="1">
    <citation type="submission" date="2013-11" db="EMBL/GenBank/DDBJ databases">
        <title>Genome sequencing of Stegodyphus mimosarum.</title>
        <authorList>
            <person name="Bechsgaard J."/>
        </authorList>
    </citation>
    <scope>NUCLEOTIDE SEQUENCE [LARGE SCALE GENOMIC DNA]</scope>
</reference>
<feature type="non-terminal residue" evidence="3">
    <location>
        <position position="157"/>
    </location>
</feature>
<feature type="transmembrane region" description="Helical" evidence="1">
    <location>
        <begin position="138"/>
        <end position="156"/>
    </location>
</feature>